<organism evidence="4 5">
    <name type="scientific">Dryococelus australis</name>
    <dbReference type="NCBI Taxonomy" id="614101"/>
    <lineage>
        <taxon>Eukaryota</taxon>
        <taxon>Metazoa</taxon>
        <taxon>Ecdysozoa</taxon>
        <taxon>Arthropoda</taxon>
        <taxon>Hexapoda</taxon>
        <taxon>Insecta</taxon>
        <taxon>Pterygota</taxon>
        <taxon>Neoptera</taxon>
        <taxon>Polyneoptera</taxon>
        <taxon>Phasmatodea</taxon>
        <taxon>Verophasmatodea</taxon>
        <taxon>Anareolatae</taxon>
        <taxon>Phasmatidae</taxon>
        <taxon>Eurycanthinae</taxon>
        <taxon>Dryococelus</taxon>
    </lineage>
</organism>
<evidence type="ECO:0000256" key="2">
    <source>
        <dbReference type="ARBA" id="ARBA00022801"/>
    </source>
</evidence>
<dbReference type="PANTHER" id="PTHR13994:SF13">
    <property type="entry name" value="FI03680P"/>
    <property type="match status" value="1"/>
</dbReference>
<evidence type="ECO:0000313" key="5">
    <source>
        <dbReference type="Proteomes" id="UP001159363"/>
    </source>
</evidence>
<dbReference type="InterPro" id="IPR000086">
    <property type="entry name" value="NUDIX_hydrolase_dom"/>
</dbReference>
<evidence type="ECO:0000256" key="1">
    <source>
        <dbReference type="ARBA" id="ARBA00005582"/>
    </source>
</evidence>
<dbReference type="InterPro" id="IPR003293">
    <property type="entry name" value="Nudix_hydrolase6-like"/>
</dbReference>
<dbReference type="Gene3D" id="3.90.79.10">
    <property type="entry name" value="Nucleoside Triphosphate Pyrophosphohydrolase"/>
    <property type="match status" value="2"/>
</dbReference>
<dbReference type="EMBL" id="JARBHB010000003">
    <property type="protein sequence ID" value="KAJ8889223.1"/>
    <property type="molecule type" value="Genomic_DNA"/>
</dbReference>
<name>A0ABQ9HZQ6_9NEOP</name>
<feature type="domain" description="Nudix hydrolase" evidence="3">
    <location>
        <begin position="428"/>
        <end position="571"/>
    </location>
</feature>
<dbReference type="Pfam" id="PF00293">
    <property type="entry name" value="NUDIX"/>
    <property type="match status" value="1"/>
</dbReference>
<evidence type="ECO:0000259" key="3">
    <source>
        <dbReference type="PROSITE" id="PS51462"/>
    </source>
</evidence>
<dbReference type="Gene3D" id="3.40.630.30">
    <property type="match status" value="2"/>
</dbReference>
<dbReference type="InterPro" id="IPR040618">
    <property type="entry name" value="Pre-Nudix"/>
</dbReference>
<dbReference type="Proteomes" id="UP001159363">
    <property type="component" value="Chromosome 3"/>
</dbReference>
<proteinExistence type="inferred from homology"/>
<dbReference type="PANTHER" id="PTHR13994">
    <property type="entry name" value="NUDIX HYDROLASE RELATED"/>
    <property type="match status" value="1"/>
</dbReference>
<dbReference type="InterPro" id="IPR015797">
    <property type="entry name" value="NUDIX_hydrolase-like_dom_sf"/>
</dbReference>
<dbReference type="CDD" id="cd02883">
    <property type="entry name" value="NUDIX_Hydrolase"/>
    <property type="match status" value="1"/>
</dbReference>
<dbReference type="SUPFAM" id="SSF55811">
    <property type="entry name" value="Nudix"/>
    <property type="match status" value="2"/>
</dbReference>
<comment type="caution">
    <text evidence="4">The sequence shown here is derived from an EMBL/GenBank/DDBJ whole genome shotgun (WGS) entry which is preliminary data.</text>
</comment>
<comment type="similarity">
    <text evidence="1">Belongs to the Nudix hydrolase family.</text>
</comment>
<protein>
    <recommendedName>
        <fullName evidence="3">Nudix hydrolase domain-containing protein</fullName>
    </recommendedName>
</protein>
<keyword evidence="5" id="KW-1185">Reference proteome</keyword>
<reference evidence="4 5" key="1">
    <citation type="submission" date="2023-02" db="EMBL/GenBank/DDBJ databases">
        <title>LHISI_Scaffold_Assembly.</title>
        <authorList>
            <person name="Stuart O.P."/>
            <person name="Cleave R."/>
            <person name="Magrath M.J.L."/>
            <person name="Mikheyev A.S."/>
        </authorList>
    </citation>
    <scope>NUCLEOTIDE SEQUENCE [LARGE SCALE GENOMIC DNA]</scope>
    <source>
        <strain evidence="4">Daus_M_001</strain>
        <tissue evidence="4">Leg muscle</tissue>
    </source>
</reference>
<evidence type="ECO:0000313" key="4">
    <source>
        <dbReference type="EMBL" id="KAJ8889223.1"/>
    </source>
</evidence>
<keyword evidence="2" id="KW-0378">Hydrolase</keyword>
<gene>
    <name evidence="4" type="ORF">PR048_008721</name>
</gene>
<dbReference type="Pfam" id="PF18290">
    <property type="entry name" value="Nudix_hydro"/>
    <property type="match status" value="1"/>
</dbReference>
<accession>A0ABQ9HZQ6</accession>
<dbReference type="PROSITE" id="PS51462">
    <property type="entry name" value="NUDIX"/>
    <property type="match status" value="1"/>
</dbReference>
<sequence length="721" mass="79599">MQGFTVYLKQISFSASLTEWKKNNARGIWFKVSLEQSEWVPVLAKAHWPPNGYKVCEGKGMTPGVGHMWSGWLTTGVVSPLQSPAWTCCFRLQLEQVAGQAGSGVASGWLRHQLAGTWLTGAGVPLVVCWSKGTTPRGRVNPWRTSVRGSDETSAALVEKASVKKAGRTLEALRRVFRSTDAKASYVNNWHFCWAHCIIFLPAAGFLCVSSTFVIFGCQTSGLGLAETLLPSLGRMAANGFMFHHAKPEYVMMCRWLPEMEANNIPCFAHTMIGVGAVVVNSERQILVVREKYYADVPHWKLPGGYVEQRCGLPLEKMLPSRSAGQWWTSLVQAGGSCSLRSLRMQSDPTWGSIGSADRDLKWARSGYSNLKWGHSGSVDREIPMARTISSGDAVAQWLEHSQLGPQLPSGDSTLKWSHRGPVARAIPSRAAAAEWIERSRVGPQWLERSQWPSGLSDPKWGRSGLSDPKWGRSGSVARAVLNEDLADAAVREVLEETGVSTEFQFLVTFRHTQGINFDCSDIYFIVCLKPVSNEITMCKREIAACQWMKGMLVQTRYPSSYCSPEKQSRQHQVHNIVLLADPQPPHNLAKLVPQHSEGGKHLVYSELQLKIRDDSTASALWNFLTPVAEAITHCTPKTTEHLRDILEDIADQKPQQLFSSCRPAICSHRETGPSRGSGRCCSAFLTTSRCESSRTPLVTGHDMHVPSGPSLCRVDGDGND</sequence>